<dbReference type="EMBL" id="CP046996">
    <property type="protein sequence ID" value="QGZ99543.1"/>
    <property type="molecule type" value="Genomic_DNA"/>
</dbReference>
<evidence type="ECO:0000313" key="2">
    <source>
        <dbReference type="Proteomes" id="UP000430508"/>
    </source>
</evidence>
<accession>A0A857DE65</accession>
<organism evidence="1 2">
    <name type="scientific">Dehalobacter restrictus</name>
    <dbReference type="NCBI Taxonomy" id="55583"/>
    <lineage>
        <taxon>Bacteria</taxon>
        <taxon>Bacillati</taxon>
        <taxon>Bacillota</taxon>
        <taxon>Clostridia</taxon>
        <taxon>Eubacteriales</taxon>
        <taxon>Desulfitobacteriaceae</taxon>
        <taxon>Dehalobacter</taxon>
    </lineage>
</organism>
<proteinExistence type="predicted"/>
<dbReference type="RefSeq" id="WP_019225162.1">
    <property type="nucleotide sequence ID" value="NZ_CP046996.1"/>
</dbReference>
<reference evidence="1 2" key="1">
    <citation type="submission" date="2019-12" db="EMBL/GenBank/DDBJ databases">
        <title>Sequence classification of anaerobic respiratory reductive dehalogenases: First we see many, then we see few.</title>
        <authorList>
            <person name="Molenda O."/>
            <person name="Puentes Jacome L.A."/>
            <person name="Cao X."/>
            <person name="Nesbo C.L."/>
            <person name="Tang S."/>
            <person name="Morson N."/>
            <person name="Patron J."/>
            <person name="Lomheim L."/>
            <person name="Wishart D.S."/>
            <person name="Edwards E.A."/>
        </authorList>
    </citation>
    <scope>NUCLEOTIDE SEQUENCE [LARGE SCALE GENOMIC DNA]</scope>
    <source>
        <strain evidence="1 2">12DCA</strain>
    </source>
</reference>
<dbReference type="AlphaFoldDB" id="A0A857DE65"/>
<protein>
    <submittedName>
        <fullName evidence="1">Transcriptional regulator</fullName>
    </submittedName>
</protein>
<name>A0A857DE65_9FIRM</name>
<dbReference type="Proteomes" id="UP000430508">
    <property type="component" value="Chromosome"/>
</dbReference>
<sequence length="252" mass="28760">MVGYTELAKMNTFTLDDVCNLVGNKKTASSLVLRLSKNRLVKKIRNNLYTCVNVADGQVIASKYHIACAINENAYLSHHSAFEYMGISNQVFYEIYVASSKRFTDFEFEGITYKHVPSQFDSGVIFPKNTKGIQITSLERTVVESIKDFEKIGGLEELLNCIASIPYLDENQLIHFLSAYDLQFLYQKTGFILEHYKDQLHLSGEFIDYCKSKIGKSTRYLTKESTKYNSQWKLVVPDGMFQMVEQGGMPLV</sequence>
<evidence type="ECO:0000313" key="1">
    <source>
        <dbReference type="EMBL" id="QGZ99543.1"/>
    </source>
</evidence>
<gene>
    <name evidence="1" type="ORF">GQ588_02190</name>
</gene>